<evidence type="ECO:0000313" key="2">
    <source>
        <dbReference type="Proteomes" id="UP001243375"/>
    </source>
</evidence>
<gene>
    <name evidence="1" type="ORF">QFC22_001212</name>
</gene>
<name>A0ACC2XM13_9TREE</name>
<accession>A0ACC2XM13</accession>
<sequence>MLLLRPWLHEKMATPNPPSTSVWEAMDVYYRDAPEGTHALNPKTPADKQLQEMAEAVINGRPHSISLDTLVEPNQSFKTKTMDTKLDFNRFIDVLRLHNRLEPLLQNPVYHQATDPNHPLHKFLREHAVRAAPDTRAERNVQARLVEEGREQGVRAHAHLDRAKASTPPEEHQYIDDKLSDRYPDPKKPFGKVHGSVANNRRLEIYDSAGSKQTGAIVVVAMIADVPHYREIGAAAIGMYSFLVVKKHLPHHRNTLNIALWHAEIEMGKGAPTASIPRSKARRKQAEPSAVPRLAPSYGQRAAHSRPSVQHVCHLGRQ</sequence>
<dbReference type="EMBL" id="JASBWU010000002">
    <property type="protein sequence ID" value="KAJ9124411.1"/>
    <property type="molecule type" value="Genomic_DNA"/>
</dbReference>
<dbReference type="Proteomes" id="UP001243375">
    <property type="component" value="Unassembled WGS sequence"/>
</dbReference>
<reference evidence="1" key="1">
    <citation type="submission" date="2023-04" db="EMBL/GenBank/DDBJ databases">
        <title>Draft Genome sequencing of Naganishia species isolated from polar environments using Oxford Nanopore Technology.</title>
        <authorList>
            <person name="Leo P."/>
            <person name="Venkateswaran K."/>
        </authorList>
    </citation>
    <scope>NUCLEOTIDE SEQUENCE</scope>
    <source>
        <strain evidence="1">MNA-CCFEE 5425</strain>
    </source>
</reference>
<evidence type="ECO:0000313" key="1">
    <source>
        <dbReference type="EMBL" id="KAJ9124411.1"/>
    </source>
</evidence>
<proteinExistence type="predicted"/>
<keyword evidence="2" id="KW-1185">Reference proteome</keyword>
<organism evidence="1 2">
    <name type="scientific">Naganishia vaughanmartiniae</name>
    <dbReference type="NCBI Taxonomy" id="1424756"/>
    <lineage>
        <taxon>Eukaryota</taxon>
        <taxon>Fungi</taxon>
        <taxon>Dikarya</taxon>
        <taxon>Basidiomycota</taxon>
        <taxon>Agaricomycotina</taxon>
        <taxon>Tremellomycetes</taxon>
        <taxon>Filobasidiales</taxon>
        <taxon>Filobasidiaceae</taxon>
        <taxon>Naganishia</taxon>
    </lineage>
</organism>
<comment type="caution">
    <text evidence="1">The sequence shown here is derived from an EMBL/GenBank/DDBJ whole genome shotgun (WGS) entry which is preliminary data.</text>
</comment>
<protein>
    <submittedName>
        <fullName evidence="1">Uncharacterized protein</fullName>
    </submittedName>
</protein>